<dbReference type="PROSITE" id="PS51318">
    <property type="entry name" value="TAT"/>
    <property type="match status" value="1"/>
</dbReference>
<sequence length="526" mass="58312">MISRRHFLVGTAALTLPAPVFAQTAPRAQILETMKRATRFMVEKIAYRGGYLWSYLPDRSRVWGEIEAYKSMIWVQPPGTATMGHLYLDAYHATGDDYYYQAAAKAAEGLIAGQLPTGGWGYFVDFAGPASTRRWYETIGKNAWRMEEFQHNWGNATFDDQGTGEAIRLLIRIYAEKREKRFKAGLDKAIEFLFASQLPNGGWPQRWPRVKNGGLHGRPDYTGLITFNDGVIHDNIDVLLTYHQAIGDQRILPAIERAMDIYLRTQQPAPQAGWGLQHTMDLKPAGARTYEPAALVTHTTASNIEQLLNFYRLTGNAKYLAPVPAALDWLESVRLPASLQVGGRQFPTFVEIGTNKPLFVHRRGSNVVNGAYYADYDPANTIGHYNARRSIDTAKLRRDYEALKAMLGGVASKDSPLLKGRQPLPKYVLAAVEAGSDKNVVAGKDAHALVATLNAEGWWPTRLNATSHPYAGPGPKTVAPGDFRSTDVGDRTDTSPFEVKDGPVGISTGTFIDHMITLMNALRRAF</sequence>
<feature type="signal peptide" evidence="2">
    <location>
        <begin position="1"/>
        <end position="22"/>
    </location>
</feature>
<proteinExistence type="predicted"/>
<dbReference type="Gene3D" id="1.50.10.20">
    <property type="match status" value="1"/>
</dbReference>
<comment type="caution">
    <text evidence="3">The sequence shown here is derived from an EMBL/GenBank/DDBJ whole genome shotgun (WGS) entry which is preliminary data.</text>
</comment>
<name>A0A9X2KKV2_9SPHN</name>
<organism evidence="3 4">
    <name type="scientific">Sphingomonas tagetis</name>
    <dbReference type="NCBI Taxonomy" id="2949092"/>
    <lineage>
        <taxon>Bacteria</taxon>
        <taxon>Pseudomonadati</taxon>
        <taxon>Pseudomonadota</taxon>
        <taxon>Alphaproteobacteria</taxon>
        <taxon>Sphingomonadales</taxon>
        <taxon>Sphingomonadaceae</taxon>
        <taxon>Sphingomonas</taxon>
    </lineage>
</organism>
<gene>
    <name evidence="3" type="ORF">M9978_10625</name>
</gene>
<dbReference type="RefSeq" id="WP_254293022.1">
    <property type="nucleotide sequence ID" value="NZ_JAMLDX010000007.1"/>
</dbReference>
<dbReference type="SUPFAM" id="SSF81853">
    <property type="entry name" value="Family 10 polysaccharide lyase"/>
    <property type="match status" value="1"/>
</dbReference>
<accession>A0A9X2KKV2</accession>
<feature type="chain" id="PRO_5040819087" evidence="2">
    <location>
        <begin position="23"/>
        <end position="526"/>
    </location>
</feature>
<dbReference type="AlphaFoldDB" id="A0A9X2KKV2"/>
<dbReference type="InterPro" id="IPR006311">
    <property type="entry name" value="TAT_signal"/>
</dbReference>
<protein>
    <submittedName>
        <fullName evidence="3">Pectate lyase</fullName>
    </submittedName>
</protein>
<evidence type="ECO:0000313" key="4">
    <source>
        <dbReference type="Proteomes" id="UP001139451"/>
    </source>
</evidence>
<feature type="compositionally biased region" description="Basic and acidic residues" evidence="1">
    <location>
        <begin position="484"/>
        <end position="496"/>
    </location>
</feature>
<keyword evidence="4" id="KW-1185">Reference proteome</keyword>
<feature type="region of interest" description="Disordered" evidence="1">
    <location>
        <begin position="469"/>
        <end position="496"/>
    </location>
</feature>
<evidence type="ECO:0000313" key="3">
    <source>
        <dbReference type="EMBL" id="MCP3730884.1"/>
    </source>
</evidence>
<dbReference type="InterPro" id="IPR012669">
    <property type="entry name" value="Pectate_lyase"/>
</dbReference>
<reference evidence="3" key="1">
    <citation type="submission" date="2022-05" db="EMBL/GenBank/DDBJ databases">
        <title>Sphingomonas sp. strain MG17 Genome sequencing and assembly.</title>
        <authorList>
            <person name="Kim I."/>
        </authorList>
    </citation>
    <scope>NUCLEOTIDE SEQUENCE</scope>
    <source>
        <strain evidence="3">MG17</strain>
    </source>
</reference>
<evidence type="ECO:0000256" key="2">
    <source>
        <dbReference type="SAM" id="SignalP"/>
    </source>
</evidence>
<dbReference type="GO" id="GO:0016829">
    <property type="term" value="F:lyase activity"/>
    <property type="evidence" value="ECO:0007669"/>
    <property type="project" value="UniProtKB-KW"/>
</dbReference>
<dbReference type="Proteomes" id="UP001139451">
    <property type="component" value="Unassembled WGS sequence"/>
</dbReference>
<keyword evidence="2" id="KW-0732">Signal</keyword>
<dbReference type="Pfam" id="PF09492">
    <property type="entry name" value="Pec_lyase"/>
    <property type="match status" value="1"/>
</dbReference>
<keyword evidence="3" id="KW-0456">Lyase</keyword>
<evidence type="ECO:0000256" key="1">
    <source>
        <dbReference type="SAM" id="MobiDB-lite"/>
    </source>
</evidence>
<dbReference type="EMBL" id="JAMLDX010000007">
    <property type="protein sequence ID" value="MCP3730884.1"/>
    <property type="molecule type" value="Genomic_DNA"/>
</dbReference>